<proteinExistence type="predicted"/>
<protein>
    <recommendedName>
        <fullName evidence="3">SnoaL-like domain-containing protein</fullName>
    </recommendedName>
</protein>
<dbReference type="EMBL" id="JAFCMP010000412">
    <property type="protein sequence ID" value="KAG5180128.1"/>
    <property type="molecule type" value="Genomic_DNA"/>
</dbReference>
<sequence>MAGSENTDKHAAVDEAMLKRIVQGLLSSHSGVQEQTVLEHIHPEVIFYHWAVRTRNREDYLKCFRLYTLLNASKPVFREIIIEGDKAMVWVDQHVRCNLVPSTWWKRAVVPTLVILKFVELPGGRLVVKEHTDHISLYSFIWSLGGPGLWTFEKILQPLGNWTCCKLIGAYDSWTRPTRQHLSWFWGVPAGSAPPVEHKS</sequence>
<reference evidence="1" key="1">
    <citation type="submission" date="2021-02" db="EMBL/GenBank/DDBJ databases">
        <title>First Annotated Genome of the Yellow-green Alga Tribonema minus.</title>
        <authorList>
            <person name="Mahan K.M."/>
        </authorList>
    </citation>
    <scope>NUCLEOTIDE SEQUENCE</scope>
    <source>
        <strain evidence="1">UTEX B ZZ1240</strain>
    </source>
</reference>
<accession>A0A836CCK7</accession>
<keyword evidence="2" id="KW-1185">Reference proteome</keyword>
<evidence type="ECO:0000313" key="1">
    <source>
        <dbReference type="EMBL" id="KAG5180128.1"/>
    </source>
</evidence>
<evidence type="ECO:0008006" key="3">
    <source>
        <dbReference type="Google" id="ProtNLM"/>
    </source>
</evidence>
<name>A0A836CCK7_9STRA</name>
<comment type="caution">
    <text evidence="1">The sequence shown here is derived from an EMBL/GenBank/DDBJ whole genome shotgun (WGS) entry which is preliminary data.</text>
</comment>
<organism evidence="1 2">
    <name type="scientific">Tribonema minus</name>
    <dbReference type="NCBI Taxonomy" id="303371"/>
    <lineage>
        <taxon>Eukaryota</taxon>
        <taxon>Sar</taxon>
        <taxon>Stramenopiles</taxon>
        <taxon>Ochrophyta</taxon>
        <taxon>PX clade</taxon>
        <taxon>Xanthophyceae</taxon>
        <taxon>Tribonematales</taxon>
        <taxon>Tribonemataceae</taxon>
        <taxon>Tribonema</taxon>
    </lineage>
</organism>
<gene>
    <name evidence="1" type="ORF">JKP88DRAFT_264038</name>
</gene>
<dbReference type="Proteomes" id="UP000664859">
    <property type="component" value="Unassembled WGS sequence"/>
</dbReference>
<evidence type="ECO:0000313" key="2">
    <source>
        <dbReference type="Proteomes" id="UP000664859"/>
    </source>
</evidence>
<dbReference type="AlphaFoldDB" id="A0A836CCK7"/>